<name>A0A414CGV4_STRPA</name>
<accession>A0A414CGV4</accession>
<evidence type="ECO:0000313" key="1">
    <source>
        <dbReference type="EMBL" id="RHC94210.1"/>
    </source>
</evidence>
<reference evidence="1 2" key="1">
    <citation type="submission" date="2018-08" db="EMBL/GenBank/DDBJ databases">
        <title>A genome reference for cultivated species of the human gut microbiota.</title>
        <authorList>
            <person name="Zou Y."/>
            <person name="Xue W."/>
            <person name="Luo G."/>
        </authorList>
    </citation>
    <scope>NUCLEOTIDE SEQUENCE [LARGE SCALE GENOMIC DNA]</scope>
    <source>
        <strain evidence="1 2">AM33-3BH</strain>
    </source>
</reference>
<organism evidence="1 2">
    <name type="scientific">Streptococcus parasanguinis</name>
    <dbReference type="NCBI Taxonomy" id="1318"/>
    <lineage>
        <taxon>Bacteria</taxon>
        <taxon>Bacillati</taxon>
        <taxon>Bacillota</taxon>
        <taxon>Bacilli</taxon>
        <taxon>Lactobacillales</taxon>
        <taxon>Streptococcaceae</taxon>
        <taxon>Streptococcus</taxon>
    </lineage>
</organism>
<comment type="caution">
    <text evidence="1">The sequence shown here is derived from an EMBL/GenBank/DDBJ whole genome shotgun (WGS) entry which is preliminary data.</text>
</comment>
<dbReference type="RefSeq" id="WP_118095897.1">
    <property type="nucleotide sequence ID" value="NZ_JASHEI010000005.1"/>
</dbReference>
<evidence type="ECO:0000313" key="2">
    <source>
        <dbReference type="Proteomes" id="UP000285773"/>
    </source>
</evidence>
<dbReference type="AlphaFoldDB" id="A0A414CGV4"/>
<protein>
    <submittedName>
        <fullName evidence="1">Uncharacterized protein</fullName>
    </submittedName>
</protein>
<dbReference type="Proteomes" id="UP000285773">
    <property type="component" value="Unassembled WGS sequence"/>
</dbReference>
<dbReference type="EMBL" id="QSIO01000003">
    <property type="protein sequence ID" value="RHC94210.1"/>
    <property type="molecule type" value="Genomic_DNA"/>
</dbReference>
<gene>
    <name evidence="1" type="ORF">DW820_07715</name>
</gene>
<sequence length="267" mass="31473">MVKYKRKKDELKEYWDDQINFLIREVNEFDNGSENEARRIASCLRILLHETKYSKSLVGQIGINLIYFSSSSFYNPANLLTSWTLLTLRLGPDGIQYLPNIIYDKDSRYFCYTFDDWWNEVIFDDKSNVFTRKDIILFVANNDGGAHVDPELKESFFLLSKQNSLGIVDNFDQAPENNPIYQAVRSIAEEFLISLKIREIGLKTRKQCKDKTFEMRFFDDSRRYKWSSTEINVSEEIMEIVNQHRVEDRKLYLQVLGNGMKVEFVGK</sequence>
<proteinExistence type="predicted"/>